<evidence type="ECO:0000256" key="6">
    <source>
        <dbReference type="ARBA" id="ARBA00022989"/>
    </source>
</evidence>
<keyword evidence="1 11" id="KW-1003">Cell membrane</keyword>
<dbReference type="EMBL" id="JAEHNZ010000001">
    <property type="protein sequence ID" value="MBK0395861.1"/>
    <property type="molecule type" value="Genomic_DNA"/>
</dbReference>
<evidence type="ECO:0000256" key="7">
    <source>
        <dbReference type="ARBA" id="ARBA00023098"/>
    </source>
</evidence>
<feature type="compositionally biased region" description="Low complexity" evidence="12">
    <location>
        <begin position="205"/>
        <end position="221"/>
    </location>
</feature>
<keyword evidence="8 11" id="KW-0472">Membrane</keyword>
<comment type="subcellular location">
    <subcellularLocation>
        <location evidence="11">Cell membrane</location>
        <topology evidence="11">Multi-pass membrane protein</topology>
    </subcellularLocation>
</comment>
<organism evidence="13 14">
    <name type="scientific">Kingella bonacorsii</name>
    <dbReference type="NCBI Taxonomy" id="2796361"/>
    <lineage>
        <taxon>Bacteria</taxon>
        <taxon>Pseudomonadati</taxon>
        <taxon>Pseudomonadota</taxon>
        <taxon>Betaproteobacteria</taxon>
        <taxon>Neisseriales</taxon>
        <taxon>Neisseriaceae</taxon>
        <taxon>Kingella</taxon>
    </lineage>
</organism>
<feature type="transmembrane region" description="Helical" evidence="11">
    <location>
        <begin position="85"/>
        <end position="106"/>
    </location>
</feature>
<keyword evidence="2 11" id="KW-0444">Lipid biosynthesis</keyword>
<gene>
    <name evidence="11 13" type="primary">plsY</name>
    <name evidence="13" type="ORF">JDW22_04505</name>
</gene>
<dbReference type="NCBIfam" id="TIGR00023">
    <property type="entry name" value="glycerol-3-phosphate 1-O-acyltransferase PlsY"/>
    <property type="match status" value="1"/>
</dbReference>
<evidence type="ECO:0000313" key="13">
    <source>
        <dbReference type="EMBL" id="MBK0395861.1"/>
    </source>
</evidence>
<evidence type="ECO:0000256" key="4">
    <source>
        <dbReference type="ARBA" id="ARBA00022679"/>
    </source>
</evidence>
<dbReference type="InterPro" id="IPR003811">
    <property type="entry name" value="G3P_acylTferase_PlsY"/>
</dbReference>
<dbReference type="Pfam" id="PF02660">
    <property type="entry name" value="G3P_acyltransf"/>
    <property type="match status" value="1"/>
</dbReference>
<evidence type="ECO:0000256" key="8">
    <source>
        <dbReference type="ARBA" id="ARBA00023136"/>
    </source>
</evidence>
<keyword evidence="13" id="KW-0012">Acyltransferase</keyword>
<keyword evidence="14" id="KW-1185">Reference proteome</keyword>
<comment type="caution">
    <text evidence="13">The sequence shown here is derived from an EMBL/GenBank/DDBJ whole genome shotgun (WGS) entry which is preliminary data.</text>
</comment>
<name>A0ABS1BRE8_9NEIS</name>
<evidence type="ECO:0000256" key="5">
    <source>
        <dbReference type="ARBA" id="ARBA00022692"/>
    </source>
</evidence>
<evidence type="ECO:0000256" key="10">
    <source>
        <dbReference type="ARBA" id="ARBA00023264"/>
    </source>
</evidence>
<dbReference type="PANTHER" id="PTHR30309">
    <property type="entry name" value="INNER MEMBRANE PROTEIN YGIH"/>
    <property type="match status" value="1"/>
</dbReference>
<comment type="function">
    <text evidence="11">Catalyzes the transfer of an acyl group from acyl-phosphate (acyl-PO(4)) to glycerol-3-phosphate (G3P) to form lysophosphatidic acid (LPA). This enzyme utilizes acyl-phosphate as fatty acyl donor, but not acyl-CoA or acyl-ACP.</text>
</comment>
<keyword evidence="5 11" id="KW-0812">Transmembrane</keyword>
<feature type="transmembrane region" description="Helical" evidence="11">
    <location>
        <begin position="54"/>
        <end position="73"/>
    </location>
</feature>
<keyword evidence="7 11" id="KW-0443">Lipid metabolism</keyword>
<dbReference type="HAMAP" id="MF_01043">
    <property type="entry name" value="PlsY"/>
    <property type="match status" value="1"/>
</dbReference>
<keyword evidence="10 11" id="KW-1208">Phospholipid metabolism</keyword>
<evidence type="ECO:0000256" key="12">
    <source>
        <dbReference type="SAM" id="MobiDB-lite"/>
    </source>
</evidence>
<evidence type="ECO:0000256" key="3">
    <source>
        <dbReference type="ARBA" id="ARBA00022519"/>
    </source>
</evidence>
<feature type="transmembrane region" description="Helical" evidence="11">
    <location>
        <begin position="146"/>
        <end position="164"/>
    </location>
</feature>
<sequence length="242" mass="25669">MFLFALMIAVVAYLIGSVSTAVLVSKKMDLPDPKTYGSGNPGATNVLRSGNKKAAAYTLLGDAFKGLLAIGLARCLTTWLGLPDYTVGLAAIGVVLGHMYPIFFGFKGGKGVATGFGVILAMSFWTAFWVALIWATIAFKFKKSSLAALIAAACAPFTAFIVIQHPYHPSWGWSLVVVGALVIVRHRDNIKRMQAGNEPDVGNTAAPAQPANPVAPVAEQAPKTEPQKVEQVVVLQKNARQS</sequence>
<comment type="similarity">
    <text evidence="11">Belongs to the PlsY family.</text>
</comment>
<evidence type="ECO:0000256" key="2">
    <source>
        <dbReference type="ARBA" id="ARBA00022516"/>
    </source>
</evidence>
<comment type="catalytic activity">
    <reaction evidence="11">
        <text>an acyl phosphate + sn-glycerol 3-phosphate = a 1-acyl-sn-glycero-3-phosphate + phosphate</text>
        <dbReference type="Rhea" id="RHEA:34075"/>
        <dbReference type="ChEBI" id="CHEBI:43474"/>
        <dbReference type="ChEBI" id="CHEBI:57597"/>
        <dbReference type="ChEBI" id="CHEBI:57970"/>
        <dbReference type="ChEBI" id="CHEBI:59918"/>
        <dbReference type="EC" id="2.3.1.275"/>
    </reaction>
</comment>
<evidence type="ECO:0000256" key="11">
    <source>
        <dbReference type="HAMAP-Rule" id="MF_01043"/>
    </source>
</evidence>
<evidence type="ECO:0000313" key="14">
    <source>
        <dbReference type="Proteomes" id="UP000614058"/>
    </source>
</evidence>
<evidence type="ECO:0000256" key="9">
    <source>
        <dbReference type="ARBA" id="ARBA00023209"/>
    </source>
</evidence>
<dbReference type="PANTHER" id="PTHR30309:SF0">
    <property type="entry name" value="GLYCEROL-3-PHOSPHATE ACYLTRANSFERASE-RELATED"/>
    <property type="match status" value="1"/>
</dbReference>
<comment type="subunit">
    <text evidence="11">Probably interacts with PlsX.</text>
</comment>
<dbReference type="Proteomes" id="UP000614058">
    <property type="component" value="Unassembled WGS sequence"/>
</dbReference>
<keyword evidence="6 11" id="KW-1133">Transmembrane helix</keyword>
<feature type="transmembrane region" description="Helical" evidence="11">
    <location>
        <begin position="112"/>
        <end position="134"/>
    </location>
</feature>
<feature type="region of interest" description="Disordered" evidence="12">
    <location>
        <begin position="194"/>
        <end position="231"/>
    </location>
</feature>
<proteinExistence type="inferred from homology"/>
<comment type="pathway">
    <text evidence="11">Lipid metabolism; phospholipid metabolism.</text>
</comment>
<accession>A0ABS1BRE8</accession>
<evidence type="ECO:0000256" key="1">
    <source>
        <dbReference type="ARBA" id="ARBA00022475"/>
    </source>
</evidence>
<dbReference type="GO" id="GO:0004366">
    <property type="term" value="F:glycerol-3-phosphate O-acyltransferase activity"/>
    <property type="evidence" value="ECO:0007669"/>
    <property type="project" value="UniProtKB-EC"/>
</dbReference>
<dbReference type="EC" id="2.3.1.275" evidence="11"/>
<keyword evidence="4 11" id="KW-0808">Transferase</keyword>
<keyword evidence="3" id="KW-0997">Cell inner membrane</keyword>
<dbReference type="SMART" id="SM01207">
    <property type="entry name" value="G3P_acyltransf"/>
    <property type="match status" value="1"/>
</dbReference>
<protein>
    <recommendedName>
        <fullName evidence="11">Glycerol-3-phosphate acyltransferase</fullName>
    </recommendedName>
    <alternativeName>
        <fullName evidence="11">Acyl-PO4 G3P acyltransferase</fullName>
    </alternativeName>
    <alternativeName>
        <fullName evidence="11">Acyl-phosphate--glycerol-3-phosphate acyltransferase</fullName>
    </alternativeName>
    <alternativeName>
        <fullName evidence="11">G3P acyltransferase</fullName>
        <shortName evidence="11">GPAT</shortName>
        <ecNumber evidence="11">2.3.1.275</ecNumber>
    </alternativeName>
    <alternativeName>
        <fullName evidence="11">Lysophosphatidic acid synthase</fullName>
        <shortName evidence="11">LPA synthase</shortName>
    </alternativeName>
</protein>
<feature type="transmembrane region" description="Helical" evidence="11">
    <location>
        <begin position="170"/>
        <end position="186"/>
    </location>
</feature>
<keyword evidence="9 11" id="KW-0594">Phospholipid biosynthesis</keyword>
<reference evidence="13 14" key="1">
    <citation type="journal article" date="2021" name="Pathogens">
        <title>Isolation and Characterization of Kingella bonacorsii sp. nov., A Novel Kingella Species Detected in a Stable Periodontitis Subject.</title>
        <authorList>
            <person name="Antezack A."/>
            <person name="Boxberger M."/>
            <person name="Rolland C."/>
            <person name="Monnet-Corti V."/>
            <person name="La Scola B."/>
        </authorList>
    </citation>
    <scope>NUCLEOTIDE SEQUENCE [LARGE SCALE GENOMIC DNA]</scope>
    <source>
        <strain evidence="13 14">Marseille-Q4569</strain>
    </source>
</reference>